<feature type="region of interest" description="Disordered" evidence="2">
    <location>
        <begin position="112"/>
        <end position="133"/>
    </location>
</feature>
<keyword evidence="4" id="KW-1185">Reference proteome</keyword>
<dbReference type="Proteomes" id="UP001558613">
    <property type="component" value="Unassembled WGS sequence"/>
</dbReference>
<feature type="coiled-coil region" evidence="1">
    <location>
        <begin position="568"/>
        <end position="623"/>
    </location>
</feature>
<feature type="coiled-coil region" evidence="1">
    <location>
        <begin position="680"/>
        <end position="714"/>
    </location>
</feature>
<dbReference type="SUPFAM" id="SSF57997">
    <property type="entry name" value="Tropomyosin"/>
    <property type="match status" value="1"/>
</dbReference>
<feature type="compositionally biased region" description="Basic and acidic residues" evidence="2">
    <location>
        <begin position="115"/>
        <end position="133"/>
    </location>
</feature>
<reference evidence="3 4" key="1">
    <citation type="submission" date="2023-09" db="EMBL/GenBank/DDBJ databases">
        <authorList>
            <person name="Wang M."/>
        </authorList>
    </citation>
    <scope>NUCLEOTIDE SEQUENCE [LARGE SCALE GENOMIC DNA]</scope>
    <source>
        <strain evidence="3">GT-2023</strain>
        <tissue evidence="3">Liver</tissue>
    </source>
</reference>
<sequence length="786" mass="91630">LCALRMFLAMGSEEIIDCVEVELAEAMLVIVSRFASTDLTALRGTELLKTEARDAQSVQSTIWQEFEHSLCQQTDGKMRQSLKCLSPDHNQWLDVQEQRLWDLQRELQESQQELQRGHERNQQLHRQLQDARKQDQAQMQASLLEVKGKLVKLQVENEALLEIKRHQATEVDRVTAELSSVRTTAEQKSKETQEARKKYHELEDELSAVRAQLSRGREGKQDATAEQIQRLEEEVSRLKSQHSSVSQQERCRLWRAREELKAREEEWKKERSFLQEQLNGIREELHRANIREEEHRLKVLQIDELQREVDKTLALLEKEREDCVKAEELERLREEQLKDKVSQQSTLQRELRKAGFDQKKKELKEWKDRWCSVSESLRHTQLQQAQDSQGQAVSSLEIQEEKNLSLQDDVDKLHTALAEEQSTVSRLQHELQEAEHQRDLLGSRVAELNCDIQQKDCRRLAEQDKVSNRDEMVLRLMADLQAAQENLTTAQEELAEQMQQVTSREEEVAALQKEKSKLQEILKKKEEVIEKNKYNTTQLQRETDSLYKQCEVQKEELCDLREEVQRWQQEVQEQKESRVKEVQALKEELQSAQSRLQQHRDNLESLCRELETAHRQQKDTEDEASCRAAALRSQDAELIELKAGLLEAEKLATDTEARLQPLSESLELCKHKYQACLSKIAQLENTLHSREEDLKEAHSQVAQREEQVLRLRAQVVSLQGDLQVHCAQLESGDDALTALSQQLRDTLGELEHSHKHSQECELLISTLRDTATTLRRQVTRPETNDH</sequence>
<evidence type="ECO:0000256" key="1">
    <source>
        <dbReference type="SAM" id="Coils"/>
    </source>
</evidence>
<comment type="caution">
    <text evidence="3">The sequence shown here is derived from an EMBL/GenBank/DDBJ whole genome shotgun (WGS) entry which is preliminary data.</text>
</comment>
<dbReference type="EMBL" id="JAYMGO010000007">
    <property type="protein sequence ID" value="KAL1270614.1"/>
    <property type="molecule type" value="Genomic_DNA"/>
</dbReference>
<organism evidence="3 4">
    <name type="scientific">Cirrhinus molitorella</name>
    <name type="common">mud carp</name>
    <dbReference type="NCBI Taxonomy" id="172907"/>
    <lineage>
        <taxon>Eukaryota</taxon>
        <taxon>Metazoa</taxon>
        <taxon>Chordata</taxon>
        <taxon>Craniata</taxon>
        <taxon>Vertebrata</taxon>
        <taxon>Euteleostomi</taxon>
        <taxon>Actinopterygii</taxon>
        <taxon>Neopterygii</taxon>
        <taxon>Teleostei</taxon>
        <taxon>Ostariophysi</taxon>
        <taxon>Cypriniformes</taxon>
        <taxon>Cyprinidae</taxon>
        <taxon>Labeoninae</taxon>
        <taxon>Labeonini</taxon>
        <taxon>Cirrhinus</taxon>
    </lineage>
</organism>
<dbReference type="PANTHER" id="PTHR18881">
    <property type="entry name" value="POLYAMINE-MODULATED FACTOR 1-BINDING PROTEIN 1-RELATED"/>
    <property type="match status" value="1"/>
</dbReference>
<dbReference type="InterPro" id="IPR037391">
    <property type="entry name" value="PMF1-bd"/>
</dbReference>
<feature type="coiled-coil region" evidence="1">
    <location>
        <begin position="185"/>
        <end position="322"/>
    </location>
</feature>
<evidence type="ECO:0000313" key="4">
    <source>
        <dbReference type="Proteomes" id="UP001558613"/>
    </source>
</evidence>
<evidence type="ECO:0000313" key="3">
    <source>
        <dbReference type="EMBL" id="KAL1270614.1"/>
    </source>
</evidence>
<evidence type="ECO:0000256" key="2">
    <source>
        <dbReference type="SAM" id="MobiDB-lite"/>
    </source>
</evidence>
<name>A0ABR3N154_9TELE</name>
<feature type="non-terminal residue" evidence="3">
    <location>
        <position position="1"/>
    </location>
</feature>
<keyword evidence="1" id="KW-0175">Coiled coil</keyword>
<gene>
    <name evidence="3" type="ORF">QQF64_029630</name>
</gene>
<proteinExistence type="predicted"/>
<feature type="coiled-coil region" evidence="1">
    <location>
        <begin position="410"/>
        <end position="531"/>
    </location>
</feature>
<protein>
    <submittedName>
        <fullName evidence="3">Uncharacterized protein</fullName>
    </submittedName>
</protein>
<accession>A0ABR3N154</accession>
<dbReference type="PANTHER" id="PTHR18881:SF2">
    <property type="entry name" value="POLYAMINE-MODULATED FACTOR 1-BINDING PROTEIN 1"/>
    <property type="match status" value="1"/>
</dbReference>